<dbReference type="InterPro" id="IPR041685">
    <property type="entry name" value="AAA_GajA/Old/RecF-like"/>
</dbReference>
<dbReference type="GO" id="GO:0006302">
    <property type="term" value="P:double-strand break repair"/>
    <property type="evidence" value="ECO:0007669"/>
    <property type="project" value="TreeGrafter"/>
</dbReference>
<comment type="caution">
    <text evidence="2">The sequence shown here is derived from an EMBL/GenBank/DDBJ whole genome shotgun (WGS) entry which is preliminary data.</text>
</comment>
<organism evidence="2 3">
    <name type="scientific">Anaerobacterium chartisolvens</name>
    <dbReference type="NCBI Taxonomy" id="1297424"/>
    <lineage>
        <taxon>Bacteria</taxon>
        <taxon>Bacillati</taxon>
        <taxon>Bacillota</taxon>
        <taxon>Clostridia</taxon>
        <taxon>Eubacteriales</taxon>
        <taxon>Oscillospiraceae</taxon>
        <taxon>Anaerobacterium</taxon>
    </lineage>
</organism>
<dbReference type="RefSeq" id="WP_114300113.1">
    <property type="nucleotide sequence ID" value="NZ_QPJT01000040.1"/>
</dbReference>
<dbReference type="PANTHER" id="PTHR32182:SF25">
    <property type="entry name" value="SLR1056 PROTEIN"/>
    <property type="match status" value="1"/>
</dbReference>
<feature type="domain" description="Endonuclease GajA/Old nuclease/RecF-like AAA" evidence="1">
    <location>
        <begin position="1"/>
        <end position="355"/>
    </location>
</feature>
<dbReference type="Pfam" id="PF13175">
    <property type="entry name" value="AAA_15"/>
    <property type="match status" value="1"/>
</dbReference>
<dbReference type="OrthoDB" id="9801813at2"/>
<accession>A0A369AIB9</accession>
<reference evidence="2 3" key="1">
    <citation type="submission" date="2018-07" db="EMBL/GenBank/DDBJ databases">
        <title>Genomic Encyclopedia of Type Strains, Phase IV (KMG-IV): sequencing the most valuable type-strain genomes for metagenomic binning, comparative biology and taxonomic classification.</title>
        <authorList>
            <person name="Goeker M."/>
        </authorList>
    </citation>
    <scope>NUCLEOTIDE SEQUENCE [LARGE SCALE GENOMIC DNA]</scope>
    <source>
        <strain evidence="2 3">DSM 27016</strain>
    </source>
</reference>
<evidence type="ECO:0000259" key="1">
    <source>
        <dbReference type="Pfam" id="PF13175"/>
    </source>
</evidence>
<protein>
    <submittedName>
        <fullName evidence="2">Putative ATPase</fullName>
    </submittedName>
</protein>
<dbReference type="SUPFAM" id="SSF52540">
    <property type="entry name" value="P-loop containing nucleoside triphosphate hydrolases"/>
    <property type="match status" value="1"/>
</dbReference>
<dbReference type="GO" id="GO:0000731">
    <property type="term" value="P:DNA synthesis involved in DNA repair"/>
    <property type="evidence" value="ECO:0007669"/>
    <property type="project" value="TreeGrafter"/>
</dbReference>
<dbReference type="InterPro" id="IPR027417">
    <property type="entry name" value="P-loop_NTPase"/>
</dbReference>
<evidence type="ECO:0000313" key="3">
    <source>
        <dbReference type="Proteomes" id="UP000253034"/>
    </source>
</evidence>
<sequence length="408" mass="46729">MIKSIQLENFFSFENAKIEFNKTENILVGINGSGKSNLLKAIQFLKEGVAGIGLTKLIIDTWGGFDAMCFCGENSQKESVSITFELDFNVLKGFGFSFEKDVFYKIVVGRKPGQDNYYISSEELYQKEGFYNKITKLREDFIFLKFENGRGIIYGISGHKSKPELKVLYDNLNPQELALFQINDPVRFLIQYAICEAIRKITVYNYFDTTPGSLIRKPMKSSGEKRLLHDGSNLPQMLNTIKINHRKHYLKMVEVLNEVNENFKGFEFNPIGGNIELMLEEAGLNRLLHVTHISDGTLRFLCLMSIIFNPERGGLVCIDEPEVGLHPDMIMNLASAIAEASETTQFIIATHSENFLNHFNLDRIRVFDKDEENRTVVNSFTEEDFKGWYDSYFPGKMWRAGDIGGNRW</sequence>
<dbReference type="PIRSF" id="PIRSF029347">
    <property type="entry name" value="RecF"/>
    <property type="match status" value="1"/>
</dbReference>
<keyword evidence="3" id="KW-1185">Reference proteome</keyword>
<dbReference type="Gene3D" id="3.40.50.300">
    <property type="entry name" value="P-loop containing nucleotide triphosphate hydrolases"/>
    <property type="match status" value="1"/>
</dbReference>
<evidence type="ECO:0000313" key="2">
    <source>
        <dbReference type="EMBL" id="RCX08911.1"/>
    </source>
</evidence>
<dbReference type="EMBL" id="QPJT01000040">
    <property type="protein sequence ID" value="RCX08911.1"/>
    <property type="molecule type" value="Genomic_DNA"/>
</dbReference>
<gene>
    <name evidence="2" type="ORF">DFR58_14022</name>
</gene>
<proteinExistence type="predicted"/>
<dbReference type="AlphaFoldDB" id="A0A369AIB9"/>
<dbReference type="Proteomes" id="UP000253034">
    <property type="component" value="Unassembled WGS sequence"/>
</dbReference>
<dbReference type="PANTHER" id="PTHR32182">
    <property type="entry name" value="DNA REPLICATION AND REPAIR PROTEIN RECF"/>
    <property type="match status" value="1"/>
</dbReference>
<dbReference type="InterPro" id="IPR014555">
    <property type="entry name" value="RecF-like"/>
</dbReference>
<name>A0A369AIB9_9FIRM</name>